<keyword evidence="1" id="KW-0472">Membrane</keyword>
<proteinExistence type="predicted"/>
<accession>L7JW31</accession>
<keyword evidence="1" id="KW-1133">Transmembrane helix</keyword>
<dbReference type="VEuPathDB" id="MicrosporidiaDB:THOM_1410"/>
<evidence type="ECO:0000313" key="2">
    <source>
        <dbReference type="EMBL" id="ELQ75639.1"/>
    </source>
</evidence>
<evidence type="ECO:0000256" key="1">
    <source>
        <dbReference type="SAM" id="Phobius"/>
    </source>
</evidence>
<protein>
    <submittedName>
        <fullName evidence="2">Uncharacterized protein</fullName>
    </submittedName>
</protein>
<gene>
    <name evidence="2" type="ORF">THOM_1410</name>
</gene>
<name>L7JW31_TRAHO</name>
<dbReference type="Proteomes" id="UP000011185">
    <property type="component" value="Unassembled WGS sequence"/>
</dbReference>
<feature type="transmembrane region" description="Helical" evidence="1">
    <location>
        <begin position="36"/>
        <end position="58"/>
    </location>
</feature>
<sequence length="79" mass="8888">MNIEDLQNGATPQTYANKMITTEDISSYGSLIRTNILFIANPLVGITILVILALVFVYNRCIKPKLDGQKQIQVEDEYL</sequence>
<dbReference type="InParanoid" id="L7JW31"/>
<dbReference type="HOGENOM" id="CLU_2607715_0_0_1"/>
<evidence type="ECO:0000313" key="3">
    <source>
        <dbReference type="Proteomes" id="UP000011185"/>
    </source>
</evidence>
<dbReference type="EMBL" id="JH993937">
    <property type="protein sequence ID" value="ELQ75639.1"/>
    <property type="molecule type" value="Genomic_DNA"/>
</dbReference>
<reference evidence="2 3" key="1">
    <citation type="journal article" date="2012" name="PLoS Pathog.">
        <title>The genome of the obligate intracellular parasite Trachipleistophora hominis: new insights into microsporidian genome dynamics and reductive evolution.</title>
        <authorList>
            <person name="Heinz E."/>
            <person name="Williams T.A."/>
            <person name="Nakjang S."/>
            <person name="Noel C.J."/>
            <person name="Swan D.C."/>
            <person name="Goldberg A.V."/>
            <person name="Harris S.R."/>
            <person name="Weinmaier T."/>
            <person name="Markert S."/>
            <person name="Becher D."/>
            <person name="Bernhardt J."/>
            <person name="Dagan T."/>
            <person name="Hacker C."/>
            <person name="Lucocq J.M."/>
            <person name="Schweder T."/>
            <person name="Rattei T."/>
            <person name="Hall N."/>
            <person name="Hirt R.P."/>
            <person name="Embley T.M."/>
        </authorList>
    </citation>
    <scope>NUCLEOTIDE SEQUENCE [LARGE SCALE GENOMIC DNA]</scope>
</reference>
<dbReference type="AlphaFoldDB" id="L7JW31"/>
<organism evidence="2 3">
    <name type="scientific">Trachipleistophora hominis</name>
    <name type="common">Microsporidian parasite</name>
    <dbReference type="NCBI Taxonomy" id="72359"/>
    <lineage>
        <taxon>Eukaryota</taxon>
        <taxon>Fungi</taxon>
        <taxon>Fungi incertae sedis</taxon>
        <taxon>Microsporidia</taxon>
        <taxon>Pleistophoridae</taxon>
        <taxon>Trachipleistophora</taxon>
    </lineage>
</organism>
<keyword evidence="3" id="KW-1185">Reference proteome</keyword>
<keyword evidence="1" id="KW-0812">Transmembrane</keyword>